<dbReference type="EMBL" id="CAJSLV010000047">
    <property type="protein sequence ID" value="CAG6392881.1"/>
    <property type="molecule type" value="Genomic_DNA"/>
</dbReference>
<evidence type="ECO:0000313" key="3">
    <source>
        <dbReference type="Proteomes" id="UP001152519"/>
    </source>
</evidence>
<dbReference type="AlphaFoldDB" id="A0A9W4DK41"/>
<sequence>MTDGEEQRGERSRADYASMVRAAIALYGEGRTPREVLRELYGVGFPEEFFLLAQADPYTLDLSVDLTWQPWELATSPDEGGPAPQPGSAGGSERVILASDPDLLPLVRLLTDSGNYGRKYGCYRLSELAAGRTTTYFVRELDGRCGEPVRAADSLLDLLYEQQAAVHRELEEQHASPANRGAGSVDRQEIDEAWSILESIEQLRLQVPDRPTMS</sequence>
<dbReference type="Proteomes" id="UP001152519">
    <property type="component" value="Unassembled WGS sequence"/>
</dbReference>
<evidence type="ECO:0000313" key="2">
    <source>
        <dbReference type="EMBL" id="CAG6392881.1"/>
    </source>
</evidence>
<gene>
    <name evidence="2" type="ORF">SCOCK_190049</name>
</gene>
<proteinExistence type="predicted"/>
<reference evidence="2" key="1">
    <citation type="submission" date="2021-05" db="EMBL/GenBank/DDBJ databases">
        <authorList>
            <person name="Arsene-Ploetze F."/>
        </authorList>
    </citation>
    <scope>NUCLEOTIDE SEQUENCE</scope>
    <source>
        <strain evidence="2">DSM 42138</strain>
    </source>
</reference>
<name>A0A9W4DK41_9ACTN</name>
<feature type="region of interest" description="Disordered" evidence="1">
    <location>
        <begin position="73"/>
        <end position="93"/>
    </location>
</feature>
<keyword evidence="3" id="KW-1185">Reference proteome</keyword>
<protein>
    <submittedName>
        <fullName evidence="2">Uncharacterized protein</fullName>
    </submittedName>
</protein>
<evidence type="ECO:0000256" key="1">
    <source>
        <dbReference type="SAM" id="MobiDB-lite"/>
    </source>
</evidence>
<dbReference type="RefSeq" id="WP_251487966.1">
    <property type="nucleotide sequence ID" value="NZ_CAJSLV010000047.1"/>
</dbReference>
<accession>A0A9W4DK41</accession>
<comment type="caution">
    <text evidence="2">The sequence shown here is derived from an EMBL/GenBank/DDBJ whole genome shotgun (WGS) entry which is preliminary data.</text>
</comment>
<organism evidence="2 3">
    <name type="scientific">Actinacidiphila cocklensis</name>
    <dbReference type="NCBI Taxonomy" id="887465"/>
    <lineage>
        <taxon>Bacteria</taxon>
        <taxon>Bacillati</taxon>
        <taxon>Actinomycetota</taxon>
        <taxon>Actinomycetes</taxon>
        <taxon>Kitasatosporales</taxon>
        <taxon>Streptomycetaceae</taxon>
        <taxon>Actinacidiphila</taxon>
    </lineage>
</organism>